<dbReference type="Gene3D" id="2.160.20.10">
    <property type="entry name" value="Single-stranded right-handed beta-helix, Pectin lyase-like"/>
    <property type="match status" value="1"/>
</dbReference>
<dbReference type="EMBL" id="CAADFV010000093">
    <property type="protein sequence ID" value="VFK63858.1"/>
    <property type="molecule type" value="Genomic_DNA"/>
</dbReference>
<name>A0A451ACU8_9GAMM</name>
<feature type="transmembrane region" description="Helical" evidence="2">
    <location>
        <begin position="63"/>
        <end position="83"/>
    </location>
</feature>
<proteinExistence type="predicted"/>
<dbReference type="PANTHER" id="PTHR12338:SF5">
    <property type="entry name" value="ANTIGEN 43-RELATED"/>
    <property type="match status" value="1"/>
</dbReference>
<evidence type="ECO:0000256" key="2">
    <source>
        <dbReference type="SAM" id="Phobius"/>
    </source>
</evidence>
<feature type="region of interest" description="Disordered" evidence="1">
    <location>
        <begin position="1887"/>
        <end position="1911"/>
    </location>
</feature>
<feature type="region of interest" description="Disordered" evidence="1">
    <location>
        <begin position="1"/>
        <end position="20"/>
    </location>
</feature>
<dbReference type="NCBIfam" id="TIGR01901">
    <property type="entry name" value="adhes_NPXG"/>
    <property type="match status" value="1"/>
</dbReference>
<dbReference type="SUPFAM" id="SSF51126">
    <property type="entry name" value="Pectin lyase-like"/>
    <property type="match status" value="1"/>
</dbReference>
<organism evidence="4">
    <name type="scientific">Candidatus Kentrum sp. TUN</name>
    <dbReference type="NCBI Taxonomy" id="2126343"/>
    <lineage>
        <taxon>Bacteria</taxon>
        <taxon>Pseudomonadati</taxon>
        <taxon>Pseudomonadota</taxon>
        <taxon>Gammaproteobacteria</taxon>
        <taxon>Candidatus Kentrum</taxon>
    </lineage>
</organism>
<keyword evidence="2" id="KW-0812">Transmembrane</keyword>
<feature type="compositionally biased region" description="Basic residues" evidence="1">
    <location>
        <begin position="1"/>
        <end position="17"/>
    </location>
</feature>
<dbReference type="InterPro" id="IPR008638">
    <property type="entry name" value="FhaB/CdiA-like_TPS"/>
</dbReference>
<dbReference type="SUPFAM" id="SSF51120">
    <property type="entry name" value="beta-Roll"/>
    <property type="match status" value="1"/>
</dbReference>
<keyword evidence="2" id="KW-0472">Membrane</keyword>
<gene>
    <name evidence="4" type="ORF">BECKTUN1418E_GA0071001_10932</name>
</gene>
<dbReference type="InterPro" id="IPR011050">
    <property type="entry name" value="Pectin_lyase_fold/virulence"/>
</dbReference>
<evidence type="ECO:0000256" key="1">
    <source>
        <dbReference type="SAM" id="MobiDB-lite"/>
    </source>
</evidence>
<dbReference type="Gene3D" id="2.160.20.160">
    <property type="match status" value="2"/>
</dbReference>
<dbReference type="InterPro" id="IPR036278">
    <property type="entry name" value="Sialidase_sf"/>
</dbReference>
<dbReference type="InterPro" id="IPR011049">
    <property type="entry name" value="Serralysin-like_metalloprot_C"/>
</dbReference>
<dbReference type="InterPro" id="IPR050909">
    <property type="entry name" value="Bact_Autotransporter_VF"/>
</dbReference>
<dbReference type="SMART" id="SM00912">
    <property type="entry name" value="Haemagg_act"/>
    <property type="match status" value="1"/>
</dbReference>
<evidence type="ECO:0000313" key="4">
    <source>
        <dbReference type="EMBL" id="VFK63858.1"/>
    </source>
</evidence>
<dbReference type="InterPro" id="IPR012334">
    <property type="entry name" value="Pectin_lyas_fold"/>
</dbReference>
<feature type="domain" description="Filamentous haemagglutinin FhaB/tRNA nuclease CdiA-like TPS" evidence="3">
    <location>
        <begin position="80"/>
        <end position="192"/>
    </location>
</feature>
<evidence type="ECO:0000259" key="3">
    <source>
        <dbReference type="SMART" id="SM00912"/>
    </source>
</evidence>
<dbReference type="PRINTS" id="PR00313">
    <property type="entry name" value="CABNDNGRPT"/>
</dbReference>
<dbReference type="SUPFAM" id="SSF50939">
    <property type="entry name" value="Sialidases"/>
    <property type="match status" value="1"/>
</dbReference>
<keyword evidence="2" id="KW-1133">Transmembrane helix</keyword>
<accession>A0A451ACU8</accession>
<protein>
    <submittedName>
        <fullName evidence="4">Filamentous hemagglutinin family N-terminal domain-containing protein</fullName>
    </submittedName>
</protein>
<dbReference type="Pfam" id="PF05860">
    <property type="entry name" value="TPS"/>
    <property type="match status" value="1"/>
</dbReference>
<reference evidence="4" key="1">
    <citation type="submission" date="2019-02" db="EMBL/GenBank/DDBJ databases">
        <authorList>
            <person name="Gruber-Vodicka R. H."/>
            <person name="Seah K. B. B."/>
        </authorList>
    </citation>
    <scope>NUCLEOTIDE SEQUENCE</scope>
    <source>
        <strain evidence="4">BECK_BY2</strain>
    </source>
</reference>
<dbReference type="PANTHER" id="PTHR12338">
    <property type="entry name" value="AUTOTRANSPORTER"/>
    <property type="match status" value="1"/>
</dbReference>
<sequence>MKNRRSNIRIGKSRGGRRTGTQLRLTYRKNKYPDRTDTCAKANPLLVLARSANMFRLRPITKAIFRILLPTSLLLGSGAALALPQGGQIQGGQGNITQSGAKTTIDQQSHSLAIAWDSFDITAGELVQFTQPSASSAVLNRIGAQSPSQIFGTITANGRVFLLNPNGVLFGETSHVSVGSLAVTGFDISTTDFMAGNYDFEALTGAEGGAIINKGLIEAATGGSITLVSGTVRNEGIIVANRGQINLASGRRATLDFDGDGLLTFAVDGEITQNPANITDAVVNTGEIRAQGGRVLLTGRAAQDVFTNVVNNRGIIQAQGIENVGGAIRLVGDANGATINSGTLDASGDEGNGGRIEVLGDEIKLTAGAKLDASGLTGGGTILVGGDLRGANPNIPNATKTEVAKDVVITVDATDNGDGGTAVVWADDTVKVKINRTKGGKISARGGPNGGDGGYVEVSANADRNLVIKGTIDATGSGTFTGNFGKTTNGQADLTNATLTGTINLNGHDVSGTDEIIGMSGGIKFTLTGTGSGNFDIASGTSFTGTFSKVEKLTGGAGTDSIIAKAGGNAFTITGTNAGSVDDGFTFTNIETLTGAAGTDSIIAKAAGNAFTITGTNAGSVDDGFTFTNIETLTGAAGTDSIIAKAGGNAFTITGTNAGSVDDGFTFTNIETLTGAAGTDSIIAKAAGNAFTITGANAGSVDDGFTFTNIEILTGAAGTDSIIAKAAGNAFTITGANAGSVDDGFTFTNIEILTGAAGTDSIIAKAAGNAFTITGANAGSVDDGFTFTNIETLTGAAGTDTLDFTNYATNGIVAALKASGTTDGWKDGGTAIVDTAGSPVTLLTSFDNINAFTGTAQADTFIIDAAANTPSAGDKIDGLAGTDILDFSGYAKAIALELTGQGSTDGVASTNANATTEVAGGAGILKGFDNIDTFKGTASNAGTDSLTVKDTVTVLSSDLIIEDIETLGSDAGKVLAVTNLDIRNAGTIGASGSDFLINVSTLKAVSSGAIYIKETDAVTLTNVDTTNGAITVTAGGAIVATAVDSVGGDISLTSTAGSGITVGAITAGTAGANDLTLVANAGSVIDADTSTNTTVDVTAKVLTATAVNGNITLDTKVNNVTAHITGTTSGNVDLTETDAIILTDISTANGSITVTAGGAITAIKVVSNKDADANDISLTGVGITVGLVSAAGAGDVTLNAGTGSIRDTTTDTVPDVIAHVFTADAQAGIDLDTTVTTLDASVTSAGDLNLYETDSIQLTDVRSANGNIRIKFGQAGTAGTVGGTLTVGSGATVTSSGSTLLQGGAGKDTFDIDATLKANLDGLGENDTFNIRAALTDSTVKGGSGGDVVNIRAKLTNTAVTGGTGNDEFNIAVEPDSITTIDGESGTSDTALFTDGGLMDYSKISNVETIGYSARDILVIEDPSTSTKPVFSSNQYTITNKYTETLLNRPQAQNVMLRARGGYVSSRETNITITVPSAKTLIVDAGGSLTMGDPRDAGGGSSFNVVVGGAGNFTGKFGQTVDGYGVGGSLMLTDHASILDSANRTIRFEGGAGKDTFHVYRSGLTSTLAGNAGDDSFYMNAVLTGTLKGGIGNDTFYMNTSLIGAVAGEDGTDTLVGLESDNTFEVLTTLGGGMTSAATLGFTTVENLTGRAGNDIFKVKAAHTGILTGGRGDDIFDIDAILTGSLDGGLGSDILKGAKIDFPTLTGSNEEGFAGMEAAVNAGFYGIDTLVGNGGGTLTGHSVASTWTLDGTTYGSGSNVLNISGFSVLQGGSGDDAFYVTADSTFNLYGGSGNDTFNISAALTGNVHGGAGIDNTVLNVNGSISGENNVEINREDVVDEIVGFVPENLGHFRSGYRPNGHRRHYNGNPLSALDENPSSVLKDAEEENVVPVNGSSQQNPDIRAQFRQPSR</sequence>